<organism evidence="2 3">
    <name type="scientific">Zooshikella ganghwensis</name>
    <dbReference type="NCBI Taxonomy" id="202772"/>
    <lineage>
        <taxon>Bacteria</taxon>
        <taxon>Pseudomonadati</taxon>
        <taxon>Pseudomonadota</taxon>
        <taxon>Gammaproteobacteria</taxon>
        <taxon>Oceanospirillales</taxon>
        <taxon>Zooshikellaceae</taxon>
        <taxon>Zooshikella</taxon>
    </lineage>
</organism>
<dbReference type="PANTHER" id="PTHR38847">
    <property type="match status" value="1"/>
</dbReference>
<accession>A0A4P9VJN7</accession>
<dbReference type="PANTHER" id="PTHR38847:SF1">
    <property type="entry name" value="PSEUDOURIDINE SYNTHASE RSUA_RLUA-LIKE DOMAIN-CONTAINING PROTEIN"/>
    <property type="match status" value="1"/>
</dbReference>
<gene>
    <name evidence="2" type="ORF">B9G39_08570</name>
</gene>
<protein>
    <submittedName>
        <fullName evidence="2">DUF4360 domain-containing protein</fullName>
    </submittedName>
</protein>
<keyword evidence="3" id="KW-1185">Reference proteome</keyword>
<dbReference type="Proteomes" id="UP000257039">
    <property type="component" value="Unassembled WGS sequence"/>
</dbReference>
<dbReference type="EMBL" id="NDXW01000001">
    <property type="protein sequence ID" value="RDH43488.1"/>
    <property type="molecule type" value="Genomic_DNA"/>
</dbReference>
<evidence type="ECO:0000313" key="2">
    <source>
        <dbReference type="EMBL" id="RDH43488.1"/>
    </source>
</evidence>
<proteinExistence type="predicted"/>
<feature type="chain" id="PRO_5020343621" evidence="1">
    <location>
        <begin position="30"/>
        <end position="233"/>
    </location>
</feature>
<comment type="caution">
    <text evidence="2">The sequence shown here is derived from an EMBL/GenBank/DDBJ whole genome shotgun (WGS) entry which is preliminary data.</text>
</comment>
<evidence type="ECO:0000313" key="3">
    <source>
        <dbReference type="Proteomes" id="UP000257039"/>
    </source>
</evidence>
<name>A0A4P9VJN7_9GAMM</name>
<feature type="signal peptide" evidence="1">
    <location>
        <begin position="1"/>
        <end position="29"/>
    </location>
</feature>
<evidence type="ECO:0000256" key="1">
    <source>
        <dbReference type="SAM" id="SignalP"/>
    </source>
</evidence>
<dbReference type="AlphaFoldDB" id="A0A4P9VJN7"/>
<reference evidence="2 3" key="1">
    <citation type="submission" date="2017-04" db="EMBL/GenBank/DDBJ databases">
        <title>Draft genome sequence of Zooshikella ganghwensis VG4 isolated from Red Sea sediments.</title>
        <authorList>
            <person name="Rehman Z."/>
            <person name="Alam I."/>
            <person name="Kamau A."/>
            <person name="Bajic V."/>
            <person name="Leiknes T."/>
        </authorList>
    </citation>
    <scope>NUCLEOTIDE SEQUENCE [LARGE SCALE GENOMIC DNA]</scope>
    <source>
        <strain evidence="2 3">VG4</strain>
    </source>
</reference>
<dbReference type="Pfam" id="PF14273">
    <property type="entry name" value="DUF4360"/>
    <property type="match status" value="1"/>
</dbReference>
<dbReference type="InterPro" id="IPR025649">
    <property type="entry name" value="DUF4360"/>
</dbReference>
<keyword evidence="1" id="KW-0732">Signal</keyword>
<sequence>MMTMQNPTKTLCKTSFTLPLFAFATSLLASDIIPVSINLVKNSGTGCPSGTVSAIVAPDGKSFVLGFDAYIAEVGPNIPRRESRKNCTLTAQLNIPNGLSFTIVDVNYRGYAALDEGVTALQQSRYFFAGYPKEARFKRDFQGPYDDDYLISDRLGVRRFVWSSCGAKEPVVVTTELRLSNNGNVNARGLITTDTIDGKLTQQYGIQFRKCDETLTTGLATGSSTNTASVNYY</sequence>